<dbReference type="InterPro" id="IPR043519">
    <property type="entry name" value="NT_sf"/>
</dbReference>
<comment type="caution">
    <text evidence="3">The sequence shown here is derived from an EMBL/GenBank/DDBJ whole genome shotgun (WGS) entry which is preliminary data.</text>
</comment>
<comment type="similarity">
    <text evidence="1 2">Belongs to the Iojap/RsfS family.</text>
</comment>
<dbReference type="EMBL" id="NZEX01000131">
    <property type="protein sequence ID" value="MAH64056.1"/>
    <property type="molecule type" value="Genomic_DNA"/>
</dbReference>
<evidence type="ECO:0000256" key="1">
    <source>
        <dbReference type="ARBA" id="ARBA00010574"/>
    </source>
</evidence>
<organism evidence="3 4">
    <name type="scientific">SAR324 cluster bacterium</name>
    <dbReference type="NCBI Taxonomy" id="2024889"/>
    <lineage>
        <taxon>Bacteria</taxon>
        <taxon>Deltaproteobacteria</taxon>
        <taxon>SAR324 cluster</taxon>
    </lineage>
</organism>
<name>A0A2D6YLI5_9DELT</name>
<comment type="function">
    <text evidence="2">Functions as a ribosomal silencing factor. Interacts with ribosomal protein uL14 (rplN), blocking formation of intersubunit bridge B8. Prevents association of the 30S and 50S ribosomal subunits and the formation of functional ribosomes, thus repressing translation.</text>
</comment>
<gene>
    <name evidence="2 3" type="primary">rsfS</name>
    <name evidence="3" type="ORF">CMN54_11555</name>
</gene>
<evidence type="ECO:0000256" key="2">
    <source>
        <dbReference type="HAMAP-Rule" id="MF_01477"/>
    </source>
</evidence>
<dbReference type="GO" id="GO:0042256">
    <property type="term" value="P:cytosolic ribosome assembly"/>
    <property type="evidence" value="ECO:0007669"/>
    <property type="project" value="UniProtKB-UniRule"/>
</dbReference>
<dbReference type="GO" id="GO:0005737">
    <property type="term" value="C:cytoplasm"/>
    <property type="evidence" value="ECO:0007669"/>
    <property type="project" value="UniProtKB-SubCell"/>
</dbReference>
<comment type="subunit">
    <text evidence="2">Interacts with ribosomal protein uL14 (rplN).</text>
</comment>
<keyword evidence="2" id="KW-0963">Cytoplasm</keyword>
<keyword evidence="2" id="KW-0678">Repressor</keyword>
<dbReference type="SUPFAM" id="SSF81301">
    <property type="entry name" value="Nucleotidyltransferase"/>
    <property type="match status" value="1"/>
</dbReference>
<comment type="subcellular location">
    <subcellularLocation>
        <location evidence="2">Cytoplasm</location>
    </subcellularLocation>
</comment>
<protein>
    <recommendedName>
        <fullName evidence="2">Ribosomal silencing factor RsfS</fullName>
    </recommendedName>
</protein>
<reference evidence="4" key="1">
    <citation type="submission" date="2017-09" db="EMBL/GenBank/DDBJ databases">
        <title>The Reconstruction of 2,631 Draft Metagenome-Assembled Genomes from the Global Oceans.</title>
        <authorList>
            <person name="Tully B.J."/>
            <person name="Graham E.D."/>
            <person name="Heidelberg J.F."/>
        </authorList>
    </citation>
    <scope>NUCLEOTIDE SEQUENCE [LARGE SCALE GENOMIC DNA]</scope>
</reference>
<keyword evidence="2" id="KW-0810">Translation regulation</keyword>
<dbReference type="PANTHER" id="PTHR21043:SF0">
    <property type="entry name" value="MITOCHONDRIAL ASSEMBLY OF RIBOSOMAL LARGE SUBUNIT PROTEIN 1"/>
    <property type="match status" value="1"/>
</dbReference>
<dbReference type="GO" id="GO:0043023">
    <property type="term" value="F:ribosomal large subunit binding"/>
    <property type="evidence" value="ECO:0007669"/>
    <property type="project" value="TreeGrafter"/>
</dbReference>
<sequence>MQADLVVAGAKNGKASQIALYDIRAKSSLADYVMICEGRSQPHCRGIAEKIQEKLKLTKTWPLGIEGEMEGTWILLDYGDVIVHIFHPDIRTYYKLDELQPGPPLERWDEE</sequence>
<dbReference type="GO" id="GO:0017148">
    <property type="term" value="P:negative regulation of translation"/>
    <property type="evidence" value="ECO:0007669"/>
    <property type="project" value="UniProtKB-UniRule"/>
</dbReference>
<accession>A0A2D6YLI5</accession>
<dbReference type="HAMAP" id="MF_01477">
    <property type="entry name" value="Iojap_RsfS"/>
    <property type="match status" value="1"/>
</dbReference>
<proteinExistence type="inferred from homology"/>
<dbReference type="NCBIfam" id="TIGR00090">
    <property type="entry name" value="rsfS_iojap_ybeB"/>
    <property type="match status" value="1"/>
</dbReference>
<dbReference type="Proteomes" id="UP000226525">
    <property type="component" value="Unassembled WGS sequence"/>
</dbReference>
<evidence type="ECO:0000313" key="4">
    <source>
        <dbReference type="Proteomes" id="UP000226525"/>
    </source>
</evidence>
<evidence type="ECO:0000313" key="3">
    <source>
        <dbReference type="EMBL" id="MAH64056.1"/>
    </source>
</evidence>
<dbReference type="PANTHER" id="PTHR21043">
    <property type="entry name" value="IOJAP SUPERFAMILY ORTHOLOG"/>
    <property type="match status" value="1"/>
</dbReference>
<dbReference type="Gene3D" id="3.30.460.10">
    <property type="entry name" value="Beta Polymerase, domain 2"/>
    <property type="match status" value="1"/>
</dbReference>
<dbReference type="Pfam" id="PF02410">
    <property type="entry name" value="RsfS"/>
    <property type="match status" value="1"/>
</dbReference>
<dbReference type="InterPro" id="IPR004394">
    <property type="entry name" value="Iojap/RsfS/C7orf30"/>
</dbReference>
<dbReference type="AlphaFoldDB" id="A0A2D6YLI5"/>
<dbReference type="GO" id="GO:0090071">
    <property type="term" value="P:negative regulation of ribosome biogenesis"/>
    <property type="evidence" value="ECO:0007669"/>
    <property type="project" value="UniProtKB-UniRule"/>
</dbReference>